<reference evidence="2" key="1">
    <citation type="journal article" date="2013" name="Environ. Microbiol.">
        <title>Microbiota from the distal guts of lean and obese adolescents exhibit partial functional redundancy besides clear differences in community structure.</title>
        <authorList>
            <person name="Ferrer M."/>
            <person name="Ruiz A."/>
            <person name="Lanza F."/>
            <person name="Haange S.B."/>
            <person name="Oberbach A."/>
            <person name="Till H."/>
            <person name="Bargiela R."/>
            <person name="Campoy C."/>
            <person name="Segura M.T."/>
            <person name="Richter M."/>
            <person name="von Bergen M."/>
            <person name="Seifert J."/>
            <person name="Suarez A."/>
        </authorList>
    </citation>
    <scope>NUCLEOTIDE SEQUENCE</scope>
</reference>
<accession>K1SLV7</accession>
<dbReference type="SUPFAM" id="SSF46785">
    <property type="entry name" value="Winged helix' DNA-binding domain"/>
    <property type="match status" value="1"/>
</dbReference>
<dbReference type="PROSITE" id="PS51197">
    <property type="entry name" value="HTH_RRF2_2"/>
    <property type="match status" value="1"/>
</dbReference>
<dbReference type="AlphaFoldDB" id="K1SLV7"/>
<dbReference type="EMBL" id="AJWY01010699">
    <property type="protein sequence ID" value="EKC54815.1"/>
    <property type="molecule type" value="Genomic_DNA"/>
</dbReference>
<gene>
    <name evidence="2" type="ORF">LEA_15674</name>
</gene>
<dbReference type="NCBIfam" id="TIGR00738">
    <property type="entry name" value="rrf2_super"/>
    <property type="match status" value="1"/>
</dbReference>
<dbReference type="Gene3D" id="1.10.10.10">
    <property type="entry name" value="Winged helix-like DNA-binding domain superfamily/Winged helix DNA-binding domain"/>
    <property type="match status" value="1"/>
</dbReference>
<dbReference type="InterPro" id="IPR000944">
    <property type="entry name" value="Tscrpt_reg_Rrf2"/>
</dbReference>
<protein>
    <submittedName>
        <fullName evidence="2">Iron-sulfur cluster assembly transcription factor IscR</fullName>
    </submittedName>
</protein>
<evidence type="ECO:0000256" key="1">
    <source>
        <dbReference type="ARBA" id="ARBA00023125"/>
    </source>
</evidence>
<dbReference type="InterPro" id="IPR036390">
    <property type="entry name" value="WH_DNA-bd_sf"/>
</dbReference>
<organism evidence="2">
    <name type="scientific">human gut metagenome</name>
    <dbReference type="NCBI Taxonomy" id="408170"/>
    <lineage>
        <taxon>unclassified sequences</taxon>
        <taxon>metagenomes</taxon>
        <taxon>organismal metagenomes</taxon>
    </lineage>
</organism>
<dbReference type="PROSITE" id="PS01332">
    <property type="entry name" value="HTH_RRF2_1"/>
    <property type="match status" value="1"/>
</dbReference>
<dbReference type="PANTHER" id="PTHR33221:SF5">
    <property type="entry name" value="HTH-TYPE TRANSCRIPTIONAL REGULATOR ISCR"/>
    <property type="match status" value="1"/>
</dbReference>
<dbReference type="GO" id="GO:0003700">
    <property type="term" value="F:DNA-binding transcription factor activity"/>
    <property type="evidence" value="ECO:0007669"/>
    <property type="project" value="TreeGrafter"/>
</dbReference>
<evidence type="ECO:0000313" key="2">
    <source>
        <dbReference type="EMBL" id="EKC54815.1"/>
    </source>
</evidence>
<dbReference type="PANTHER" id="PTHR33221">
    <property type="entry name" value="WINGED HELIX-TURN-HELIX TRANSCRIPTIONAL REGULATOR, RRF2 FAMILY"/>
    <property type="match status" value="1"/>
</dbReference>
<keyword evidence="1" id="KW-0238">DNA-binding</keyword>
<dbReference type="GO" id="GO:0005829">
    <property type="term" value="C:cytosol"/>
    <property type="evidence" value="ECO:0007669"/>
    <property type="project" value="TreeGrafter"/>
</dbReference>
<dbReference type="InterPro" id="IPR036388">
    <property type="entry name" value="WH-like_DNA-bd_sf"/>
</dbReference>
<comment type="caution">
    <text evidence="2">The sequence shown here is derived from an EMBL/GenBank/DDBJ whole genome shotgun (WGS) entry which is preliminary data.</text>
</comment>
<dbReference type="GO" id="GO:0003677">
    <property type="term" value="F:DNA binding"/>
    <property type="evidence" value="ECO:0007669"/>
    <property type="project" value="UniProtKB-KW"/>
</dbReference>
<sequence>MKFSTKDRYALLLMVELASATPGEYLPLKAVSDNQGISVKYLEQIVAPLSKAGLVESGRGSQGGYRLSRPAAQITAGDILRAVEGEIVPVPCLATSAESCPHRAQCETLGFWEGLNQVINQYIDSATLEKLSSEYLSH</sequence>
<dbReference type="Pfam" id="PF02082">
    <property type="entry name" value="Rrf2"/>
    <property type="match status" value="1"/>
</dbReference>
<name>K1SLV7_9ZZZZ</name>
<proteinExistence type="predicted"/>
<dbReference type="InterPro" id="IPR030489">
    <property type="entry name" value="TR_Rrf2-type_CS"/>
</dbReference>